<dbReference type="PANTHER" id="PTHR43436:SF1">
    <property type="entry name" value="TRANSCRIPTIONAL REGULATORY PROTEIN"/>
    <property type="match status" value="1"/>
</dbReference>
<gene>
    <name evidence="4" type="primary">rhaS_12</name>
    <name evidence="4" type="ORF">LMG22037_03794</name>
</gene>
<feature type="domain" description="HTH araC/xylS-type" evidence="3">
    <location>
        <begin position="208"/>
        <end position="306"/>
    </location>
</feature>
<evidence type="ECO:0000256" key="1">
    <source>
        <dbReference type="ARBA" id="ARBA00023015"/>
    </source>
</evidence>
<proteinExistence type="predicted"/>
<evidence type="ECO:0000313" key="5">
    <source>
        <dbReference type="Proteomes" id="UP000494249"/>
    </source>
</evidence>
<evidence type="ECO:0000313" key="4">
    <source>
        <dbReference type="EMBL" id="CAB3706367.1"/>
    </source>
</evidence>
<keyword evidence="2" id="KW-0804">Transcription</keyword>
<evidence type="ECO:0000259" key="3">
    <source>
        <dbReference type="PROSITE" id="PS01124"/>
    </source>
</evidence>
<dbReference type="GO" id="GO:0043565">
    <property type="term" value="F:sequence-specific DNA binding"/>
    <property type="evidence" value="ECO:0007669"/>
    <property type="project" value="InterPro"/>
</dbReference>
<dbReference type="SMART" id="SM00342">
    <property type="entry name" value="HTH_ARAC"/>
    <property type="match status" value="1"/>
</dbReference>
<evidence type="ECO:0000256" key="2">
    <source>
        <dbReference type="ARBA" id="ARBA00023163"/>
    </source>
</evidence>
<dbReference type="Pfam" id="PF12833">
    <property type="entry name" value="HTH_18"/>
    <property type="match status" value="1"/>
</dbReference>
<dbReference type="Gene3D" id="1.10.10.60">
    <property type="entry name" value="Homeodomain-like"/>
    <property type="match status" value="2"/>
</dbReference>
<dbReference type="InterPro" id="IPR018060">
    <property type="entry name" value="HTH_AraC"/>
</dbReference>
<reference evidence="4 5" key="1">
    <citation type="submission" date="2020-04" db="EMBL/GenBank/DDBJ databases">
        <authorList>
            <person name="De Canck E."/>
        </authorList>
    </citation>
    <scope>NUCLEOTIDE SEQUENCE [LARGE SCALE GENOMIC DNA]</scope>
    <source>
        <strain evidence="4 5">LMG 22037</strain>
    </source>
</reference>
<accession>A0A6J5BJC6</accession>
<dbReference type="PROSITE" id="PS01124">
    <property type="entry name" value="HTH_ARAC_FAMILY_2"/>
    <property type="match status" value="1"/>
</dbReference>
<sequence length="306" mass="34720">MKAEPTLTVGPMDDDFETNRRRLVARIARWTGDAEQYRPAIAGLTLHRHTHADSPFDCLMEPAIAVPVQGVKQTWLGPEVYAYDRHRFLLTSLDLPVAMQVAQASLDLPFLSVVLRLDSRAISNIVVETGLQHHRERAANGPGIVLGRTTAGLLSALDRLIGLLDEPELLPELAPLLQREILYRLLRSDVKNHVWQMASIADQNQSIARAIDWLKNHFREPLRIGELAARVGMSVSRFHHHFKRLTSMSPLQFQKWLRLTEARRLMLVKGLNASTVAYEVGYESPSQFNREYARQFGTPPRRDVTN</sequence>
<dbReference type="Pfam" id="PF06719">
    <property type="entry name" value="AraC_N"/>
    <property type="match status" value="1"/>
</dbReference>
<dbReference type="InterPro" id="IPR009057">
    <property type="entry name" value="Homeodomain-like_sf"/>
</dbReference>
<protein>
    <submittedName>
        <fullName evidence="4">HTH-type transcriptional activator RhaS</fullName>
    </submittedName>
</protein>
<dbReference type="AlphaFoldDB" id="A0A6J5BJC6"/>
<dbReference type="Proteomes" id="UP000494249">
    <property type="component" value="Unassembled WGS sequence"/>
</dbReference>
<dbReference type="PANTHER" id="PTHR43436">
    <property type="entry name" value="ARAC-FAMILY TRANSCRIPTIONAL REGULATOR"/>
    <property type="match status" value="1"/>
</dbReference>
<name>A0A6J5BJC6_9BURK</name>
<dbReference type="GO" id="GO:0003700">
    <property type="term" value="F:DNA-binding transcription factor activity"/>
    <property type="evidence" value="ECO:0007669"/>
    <property type="project" value="InterPro"/>
</dbReference>
<keyword evidence="1" id="KW-0805">Transcription regulation</keyword>
<dbReference type="SUPFAM" id="SSF46689">
    <property type="entry name" value="Homeodomain-like"/>
    <property type="match status" value="2"/>
</dbReference>
<dbReference type="EMBL" id="CADIKB010000019">
    <property type="protein sequence ID" value="CAB3706367.1"/>
    <property type="molecule type" value="Genomic_DNA"/>
</dbReference>
<organism evidence="4 5">
    <name type="scientific">Paraburkholderia phenoliruptrix</name>
    <dbReference type="NCBI Taxonomy" id="252970"/>
    <lineage>
        <taxon>Bacteria</taxon>
        <taxon>Pseudomonadati</taxon>
        <taxon>Pseudomonadota</taxon>
        <taxon>Betaproteobacteria</taxon>
        <taxon>Burkholderiales</taxon>
        <taxon>Burkholderiaceae</taxon>
        <taxon>Paraburkholderia</taxon>
    </lineage>
</organism>
<dbReference type="InterPro" id="IPR009594">
    <property type="entry name" value="Tscrpt_reg_HTH_AraC_N"/>
</dbReference>